<sequence>MLDKGNANRRNIDSDFSRLGFDVGAAVVAANPNKGVRWIGDLEILNQARNGIAHADESKLLKLRSDGHPVNLTTVRRLRRSLDGLAAAMDEIVSDSLALLLQSKRPW</sequence>
<proteinExistence type="predicted"/>
<evidence type="ECO:0000313" key="2">
    <source>
        <dbReference type="Proteomes" id="UP001500967"/>
    </source>
</evidence>
<dbReference type="EMBL" id="BAAAGX010000023">
    <property type="protein sequence ID" value="GAA0264966.1"/>
    <property type="molecule type" value="Genomic_DNA"/>
</dbReference>
<protein>
    <recommendedName>
        <fullName evidence="3">RiboL-PSP-HEPN domain-containing protein</fullName>
    </recommendedName>
</protein>
<comment type="caution">
    <text evidence="1">The sequence shown here is derived from an EMBL/GenBank/DDBJ whole genome shotgun (WGS) entry which is preliminary data.</text>
</comment>
<keyword evidence="2" id="KW-1185">Reference proteome</keyword>
<reference evidence="2" key="1">
    <citation type="journal article" date="2019" name="Int. J. Syst. Evol. Microbiol.">
        <title>The Global Catalogue of Microorganisms (GCM) 10K type strain sequencing project: providing services to taxonomists for standard genome sequencing and annotation.</title>
        <authorList>
            <consortium name="The Broad Institute Genomics Platform"/>
            <consortium name="The Broad Institute Genome Sequencing Center for Infectious Disease"/>
            <person name="Wu L."/>
            <person name="Ma J."/>
        </authorList>
    </citation>
    <scope>NUCLEOTIDE SEQUENCE [LARGE SCALE GENOMIC DNA]</scope>
    <source>
        <strain evidence="2">JCM 10425</strain>
    </source>
</reference>
<dbReference type="RefSeq" id="WP_344652190.1">
    <property type="nucleotide sequence ID" value="NZ_BAAAGX010000023.1"/>
</dbReference>
<evidence type="ECO:0008006" key="3">
    <source>
        <dbReference type="Google" id="ProtNLM"/>
    </source>
</evidence>
<accession>A0ABP3EL72</accession>
<gene>
    <name evidence="1" type="ORF">GCM10009539_59270</name>
</gene>
<organism evidence="1 2">
    <name type="scientific">Cryptosporangium japonicum</name>
    <dbReference type="NCBI Taxonomy" id="80872"/>
    <lineage>
        <taxon>Bacteria</taxon>
        <taxon>Bacillati</taxon>
        <taxon>Actinomycetota</taxon>
        <taxon>Actinomycetes</taxon>
        <taxon>Cryptosporangiales</taxon>
        <taxon>Cryptosporangiaceae</taxon>
        <taxon>Cryptosporangium</taxon>
    </lineage>
</organism>
<name>A0ABP3EL72_9ACTN</name>
<dbReference type="Proteomes" id="UP001500967">
    <property type="component" value="Unassembled WGS sequence"/>
</dbReference>
<evidence type="ECO:0000313" key="1">
    <source>
        <dbReference type="EMBL" id="GAA0264966.1"/>
    </source>
</evidence>